<dbReference type="InterPro" id="IPR020084">
    <property type="entry name" value="NUDIX_hydrolase_CS"/>
</dbReference>
<dbReference type="GO" id="GO:0016747">
    <property type="term" value="F:acyltransferase activity, transferring groups other than amino-acyl groups"/>
    <property type="evidence" value="ECO:0007669"/>
    <property type="project" value="InterPro"/>
</dbReference>
<evidence type="ECO:0000256" key="3">
    <source>
        <dbReference type="RuleBase" id="RU003476"/>
    </source>
</evidence>
<keyword evidence="7" id="KW-1185">Reference proteome</keyword>
<dbReference type="OrthoDB" id="2061990at2"/>
<dbReference type="Pfam" id="PF13302">
    <property type="entry name" value="Acetyltransf_3"/>
    <property type="match status" value="1"/>
</dbReference>
<organism evidence="6 7">
    <name type="scientific">Solihabitans fulvus</name>
    <dbReference type="NCBI Taxonomy" id="1892852"/>
    <lineage>
        <taxon>Bacteria</taxon>
        <taxon>Bacillati</taxon>
        <taxon>Actinomycetota</taxon>
        <taxon>Actinomycetes</taxon>
        <taxon>Pseudonocardiales</taxon>
        <taxon>Pseudonocardiaceae</taxon>
        <taxon>Solihabitans</taxon>
    </lineage>
</organism>
<keyword evidence="6" id="KW-0808">Transferase</keyword>
<dbReference type="Pfam" id="PF00293">
    <property type="entry name" value="NUDIX"/>
    <property type="match status" value="1"/>
</dbReference>
<dbReference type="PROSITE" id="PS51186">
    <property type="entry name" value="GNAT"/>
    <property type="match status" value="1"/>
</dbReference>
<dbReference type="InterPro" id="IPR015797">
    <property type="entry name" value="NUDIX_hydrolase-like_dom_sf"/>
</dbReference>
<evidence type="ECO:0000256" key="2">
    <source>
        <dbReference type="ARBA" id="ARBA00022801"/>
    </source>
</evidence>
<dbReference type="PROSITE" id="PS51462">
    <property type="entry name" value="NUDIX"/>
    <property type="match status" value="1"/>
</dbReference>
<protein>
    <submittedName>
        <fullName evidence="6">GNAT family N-acetyltransferase</fullName>
    </submittedName>
</protein>
<dbReference type="SUPFAM" id="SSF55811">
    <property type="entry name" value="Nudix"/>
    <property type="match status" value="1"/>
</dbReference>
<feature type="domain" description="Nudix hydrolase" evidence="5">
    <location>
        <begin position="167"/>
        <end position="341"/>
    </location>
</feature>
<dbReference type="RefSeq" id="WP_149847392.1">
    <property type="nucleotide sequence ID" value="NZ_VUOB01000001.1"/>
</dbReference>
<sequence>MSLLNTAREGIPMEIVLRAWTHADADWYVSARDAEILRFTTERAALTVEELRRAMDELRGNEDAIGFAVADAATGALVANVAATRRDAVAEVSYWVAPAARRRGVASRALRELCDRVAEAWTVDEIRLFAHADNLGSQRAAERAGFHHLAGRDETREVAGEQWPVRWYARPAGALAALPADLRAVLAGPVVWETMTARFRPRPPRPELVGNVHMVPFVGANCVLIHTVESGWEMPGGTLDVGESVPDALHRELREEVGAEVVRHELFASWECLSSRETPYRSHLPHPRFATALGWADVRLVDAPSVGEGMETVTEIALLPVERAVERFIDHGRPEFAALYQLAALRRAAAASVLP</sequence>
<dbReference type="SUPFAM" id="SSF55729">
    <property type="entry name" value="Acyl-CoA N-acyltransferases (Nat)"/>
    <property type="match status" value="1"/>
</dbReference>
<accession>A0A5B2XUV8</accession>
<evidence type="ECO:0000259" key="4">
    <source>
        <dbReference type="PROSITE" id="PS51186"/>
    </source>
</evidence>
<gene>
    <name evidence="6" type="ORF">F0L68_00695</name>
</gene>
<feature type="domain" description="N-acetyltransferase" evidence="4">
    <location>
        <begin position="15"/>
        <end position="173"/>
    </location>
</feature>
<evidence type="ECO:0000313" key="6">
    <source>
        <dbReference type="EMBL" id="KAA2267083.1"/>
    </source>
</evidence>
<dbReference type="PANTHER" id="PTHR43792">
    <property type="entry name" value="GNAT FAMILY, PUTATIVE (AFU_ORTHOLOGUE AFUA_3G00765)-RELATED-RELATED"/>
    <property type="match status" value="1"/>
</dbReference>
<dbReference type="InterPro" id="IPR000182">
    <property type="entry name" value="GNAT_dom"/>
</dbReference>
<dbReference type="InterPro" id="IPR000086">
    <property type="entry name" value="NUDIX_hydrolase_dom"/>
</dbReference>
<dbReference type="Gene3D" id="3.90.79.10">
    <property type="entry name" value="Nucleoside Triphosphate Pyrophosphohydrolase"/>
    <property type="match status" value="1"/>
</dbReference>
<reference evidence="6 7" key="1">
    <citation type="submission" date="2019-09" db="EMBL/GenBank/DDBJ databases">
        <title>Goodfellowia gen. nov., a new genus of the Pseudonocardineae related to Actinoalloteichus, containing Goodfellowia coeruleoviolacea gen. nov., comb. nov. gen. nov., comb. nov.</title>
        <authorList>
            <person name="Labeda D."/>
        </authorList>
    </citation>
    <scope>NUCLEOTIDE SEQUENCE [LARGE SCALE GENOMIC DNA]</scope>
    <source>
        <strain evidence="6 7">AN110305</strain>
    </source>
</reference>
<name>A0A5B2XUV8_9PSEU</name>
<reference evidence="6 7" key="2">
    <citation type="submission" date="2019-09" db="EMBL/GenBank/DDBJ databases">
        <authorList>
            <person name="Jin C."/>
        </authorList>
    </citation>
    <scope>NUCLEOTIDE SEQUENCE [LARGE SCALE GENOMIC DNA]</scope>
    <source>
        <strain evidence="6 7">AN110305</strain>
    </source>
</reference>
<dbReference type="GO" id="GO:0016787">
    <property type="term" value="F:hydrolase activity"/>
    <property type="evidence" value="ECO:0007669"/>
    <property type="project" value="UniProtKB-KW"/>
</dbReference>
<dbReference type="InterPro" id="IPR016181">
    <property type="entry name" value="Acyl_CoA_acyltransferase"/>
</dbReference>
<proteinExistence type="inferred from homology"/>
<dbReference type="InterPro" id="IPR020476">
    <property type="entry name" value="Nudix_hydrolase"/>
</dbReference>
<dbReference type="Gene3D" id="3.40.630.30">
    <property type="match status" value="1"/>
</dbReference>
<dbReference type="AlphaFoldDB" id="A0A5B2XUV8"/>
<comment type="similarity">
    <text evidence="1 3">Belongs to the Nudix hydrolase family.</text>
</comment>
<evidence type="ECO:0000256" key="1">
    <source>
        <dbReference type="ARBA" id="ARBA00005582"/>
    </source>
</evidence>
<dbReference type="InterPro" id="IPR051531">
    <property type="entry name" value="N-acetyltransferase"/>
</dbReference>
<keyword evidence="2 3" id="KW-0378">Hydrolase</keyword>
<evidence type="ECO:0000259" key="5">
    <source>
        <dbReference type="PROSITE" id="PS51462"/>
    </source>
</evidence>
<evidence type="ECO:0000313" key="7">
    <source>
        <dbReference type="Proteomes" id="UP000323454"/>
    </source>
</evidence>
<dbReference type="Proteomes" id="UP000323454">
    <property type="component" value="Unassembled WGS sequence"/>
</dbReference>
<dbReference type="PRINTS" id="PR00502">
    <property type="entry name" value="NUDIXFAMILY"/>
</dbReference>
<dbReference type="EMBL" id="VUOB01000001">
    <property type="protein sequence ID" value="KAA2267083.1"/>
    <property type="molecule type" value="Genomic_DNA"/>
</dbReference>
<dbReference type="PROSITE" id="PS00893">
    <property type="entry name" value="NUDIX_BOX"/>
    <property type="match status" value="1"/>
</dbReference>
<comment type="caution">
    <text evidence="6">The sequence shown here is derived from an EMBL/GenBank/DDBJ whole genome shotgun (WGS) entry which is preliminary data.</text>
</comment>